<protein>
    <submittedName>
        <fullName evidence="3">Si:ch73-233k15.2</fullName>
    </submittedName>
</protein>
<evidence type="ECO:0000313" key="3">
    <source>
        <dbReference type="Ensembl" id="ENSSPAP00000024400.1"/>
    </source>
</evidence>
<reference evidence="3" key="1">
    <citation type="submission" date="2023-09" db="UniProtKB">
        <authorList>
            <consortium name="Ensembl"/>
        </authorList>
    </citation>
    <scope>IDENTIFICATION</scope>
</reference>
<dbReference type="Ensembl" id="ENSSPAT00000024801.1">
    <property type="protein sequence ID" value="ENSSPAP00000024400.1"/>
    <property type="gene ID" value="ENSSPAG00000018409.1"/>
</dbReference>
<proteinExistence type="inferred from homology"/>
<keyword evidence="2" id="KW-0812">Transmembrane</keyword>
<dbReference type="GO" id="GO:0016020">
    <property type="term" value="C:membrane"/>
    <property type="evidence" value="ECO:0007669"/>
    <property type="project" value="TreeGrafter"/>
</dbReference>
<name>A0A3B5AU52_9TELE</name>
<dbReference type="PANTHER" id="PTHR14096:SF57">
    <property type="entry name" value="APOLIPOPROTEIN L4"/>
    <property type="match status" value="1"/>
</dbReference>
<dbReference type="GO" id="GO:0005576">
    <property type="term" value="C:extracellular region"/>
    <property type="evidence" value="ECO:0007669"/>
    <property type="project" value="InterPro"/>
</dbReference>
<evidence type="ECO:0000256" key="1">
    <source>
        <dbReference type="ARBA" id="ARBA00010090"/>
    </source>
</evidence>
<dbReference type="InterPro" id="IPR008405">
    <property type="entry name" value="ApoL"/>
</dbReference>
<organism evidence="3">
    <name type="scientific">Stegastes partitus</name>
    <name type="common">bicolor damselfish</name>
    <dbReference type="NCBI Taxonomy" id="144197"/>
    <lineage>
        <taxon>Eukaryota</taxon>
        <taxon>Metazoa</taxon>
        <taxon>Chordata</taxon>
        <taxon>Craniata</taxon>
        <taxon>Vertebrata</taxon>
        <taxon>Euteleostomi</taxon>
        <taxon>Actinopterygii</taxon>
        <taxon>Neopterygii</taxon>
        <taxon>Teleostei</taxon>
        <taxon>Neoteleostei</taxon>
        <taxon>Acanthomorphata</taxon>
        <taxon>Ovalentaria</taxon>
        <taxon>Pomacentridae</taxon>
        <taxon>Stegastes</taxon>
    </lineage>
</organism>
<dbReference type="GO" id="GO:0042157">
    <property type="term" value="P:lipoprotein metabolic process"/>
    <property type="evidence" value="ECO:0007669"/>
    <property type="project" value="InterPro"/>
</dbReference>
<accession>A0A3B5AU52</accession>
<keyword evidence="2" id="KW-1133">Transmembrane helix</keyword>
<dbReference type="Pfam" id="PF05461">
    <property type="entry name" value="ApoL"/>
    <property type="match status" value="1"/>
</dbReference>
<dbReference type="GO" id="GO:0006869">
    <property type="term" value="P:lipid transport"/>
    <property type="evidence" value="ECO:0007669"/>
    <property type="project" value="InterPro"/>
</dbReference>
<dbReference type="GO" id="GO:0008289">
    <property type="term" value="F:lipid binding"/>
    <property type="evidence" value="ECO:0007669"/>
    <property type="project" value="InterPro"/>
</dbReference>
<comment type="similarity">
    <text evidence="1">Belongs to the apolipoprotein L family.</text>
</comment>
<dbReference type="PANTHER" id="PTHR14096">
    <property type="entry name" value="APOLIPOPROTEIN L"/>
    <property type="match status" value="1"/>
</dbReference>
<sequence length="534" mass="59361">DQTHHQDDLLTALCLYITNTLDHTETARRFCEMFSEWIDARKTELRKIMSIKDKRPSAFVKSMRDLLIWSSADIELEKELDEVLKDTLGGLEKLHCFLDAVEKLAVTSLHVFMENQVFHLPKEISCEYVQVVIGAARLICHNVEVLAYQLYRYIQTTEIICLTLEFFLFPFFSIFFFSHIFELSHMMDKNVMVDLNVDLSEDDVQKMLDHINQLDEIRMDLYFRMVFLFQEVSCSHFISEFKERQPRMLQFLKELEEIAVQLDKMNKGAKISSVAGSSVGAVGGVLSIVGLALIPFTAGGSLALTIGGLGLGITSGVNSIVTTAAEAGVNATQKKKAGDVIQSFMKDMQIVQGCLEEVANQPVAKVGAKLIEIFVAFIKIGVKTYSVKRQIGLLTEAVSAAKALRNEELISSVGAEAVQEVNIARAAESVASELPEVTEAAVEGPLSLSRTVRMGSAALNALFIGVDVYFICKDSISLAKGTETEVSKFIRARAALWNAEMDSWERICESLCKGQPTSKKMKAVLESPFYPDTD</sequence>
<evidence type="ECO:0000256" key="2">
    <source>
        <dbReference type="SAM" id="Phobius"/>
    </source>
</evidence>
<dbReference type="GeneTree" id="ENSGT01030000234599"/>
<dbReference type="STRING" id="144197.ENSSPAP00000024400"/>
<keyword evidence="2" id="KW-0472">Membrane</keyword>
<feature type="transmembrane region" description="Helical" evidence="2">
    <location>
        <begin position="159"/>
        <end position="181"/>
    </location>
</feature>
<dbReference type="AlphaFoldDB" id="A0A3B5AU52"/>
<feature type="transmembrane region" description="Helical" evidence="2">
    <location>
        <begin position="274"/>
        <end position="296"/>
    </location>
</feature>